<dbReference type="SUPFAM" id="SSF52833">
    <property type="entry name" value="Thioredoxin-like"/>
    <property type="match status" value="1"/>
</dbReference>
<evidence type="ECO:0000313" key="5">
    <source>
        <dbReference type="EMBL" id="QID87389.1"/>
    </source>
</evidence>
<gene>
    <name evidence="5" type="primary">GTO3_2</name>
    <name evidence="5" type="ORF">GRS66_010064</name>
</gene>
<dbReference type="SUPFAM" id="SSF47616">
    <property type="entry name" value="GST C-terminal domain-like"/>
    <property type="match status" value="1"/>
</dbReference>
<dbReference type="PANTHER" id="PTHR32419">
    <property type="entry name" value="GLUTATHIONYL-HYDROQUINONE REDUCTASE"/>
    <property type="match status" value="1"/>
</dbReference>
<organism evidence="5 6">
    <name type="scientific">Saccharomyces pastorianus</name>
    <name type="common">Lager yeast</name>
    <name type="synonym">Saccharomyces cerevisiae x Saccharomyces eubayanus</name>
    <dbReference type="NCBI Taxonomy" id="27292"/>
    <lineage>
        <taxon>Eukaryota</taxon>
        <taxon>Fungi</taxon>
        <taxon>Dikarya</taxon>
        <taxon>Ascomycota</taxon>
        <taxon>Saccharomycotina</taxon>
        <taxon>Saccharomycetes</taxon>
        <taxon>Saccharomycetales</taxon>
        <taxon>Saccharomycetaceae</taxon>
        <taxon>Saccharomyces</taxon>
    </lineage>
</organism>
<reference evidence="5 6" key="1">
    <citation type="journal article" date="2019" name="BMC Genomics">
        <title>Chromosome level assembly and comparative genome analysis confirm lager-brewing yeasts originated from a single hybridization.</title>
        <authorList>
            <person name="Salazar A.N."/>
            <person name="Gorter de Vries A.R."/>
            <person name="van den Broek M."/>
            <person name="Brouwers N."/>
            <person name="de la Torre Cortes P."/>
            <person name="Kuijpers N.G.A."/>
            <person name="Daran J.G."/>
            <person name="Abeel T."/>
        </authorList>
    </citation>
    <scope>NUCLEOTIDE SEQUENCE [LARGE SCALE GENOMIC DNA]</scope>
    <source>
        <strain evidence="5 6">CBS 1483</strain>
    </source>
</reference>
<dbReference type="Pfam" id="PF13410">
    <property type="entry name" value="GST_C_2"/>
    <property type="match status" value="1"/>
</dbReference>
<dbReference type="EMBL" id="CP049010">
    <property type="protein sequence ID" value="QID87389.1"/>
    <property type="molecule type" value="Genomic_DNA"/>
</dbReference>
<feature type="binding site" evidence="2">
    <location>
        <begin position="152"/>
        <end position="155"/>
    </location>
    <ligand>
        <name>glutathione</name>
        <dbReference type="ChEBI" id="CHEBI:57925"/>
    </ligand>
</feature>
<evidence type="ECO:0000259" key="4">
    <source>
        <dbReference type="PROSITE" id="PS50405"/>
    </source>
</evidence>
<proteinExistence type="predicted"/>
<feature type="site" description="Lowers pKa of active site Cys" evidence="3">
    <location>
        <position position="343"/>
    </location>
</feature>
<dbReference type="PIRSF" id="PIRSF015753">
    <property type="entry name" value="GST"/>
    <property type="match status" value="1"/>
</dbReference>
<feature type="binding site" evidence="2">
    <location>
        <position position="79"/>
    </location>
    <ligand>
        <name>glutathione</name>
        <dbReference type="ChEBI" id="CHEBI:57925"/>
    </ligand>
</feature>
<feature type="active site" description="Nucleophile" evidence="1">
    <location>
        <position position="46"/>
    </location>
</feature>
<dbReference type="PROSITE" id="PS50405">
    <property type="entry name" value="GST_CTER"/>
    <property type="match status" value="1"/>
</dbReference>
<protein>
    <submittedName>
        <fullName evidence="5">Omega-class glutathione transferase</fullName>
    </submittedName>
</protein>
<feature type="active site" description="Proton donor/acceptor" evidence="1">
    <location>
        <position position="221"/>
    </location>
</feature>
<dbReference type="AlphaFoldDB" id="A0A6C1EE76"/>
<dbReference type="Proteomes" id="UP000501346">
    <property type="component" value="Chromosome SeXIII-ScXIII"/>
</dbReference>
<dbReference type="InterPro" id="IPR016639">
    <property type="entry name" value="GST_Omega/GSH"/>
</dbReference>
<feature type="site" description="Lowers pKa of active site Cys" evidence="3">
    <location>
        <position position="298"/>
    </location>
</feature>
<dbReference type="InterPro" id="IPR010987">
    <property type="entry name" value="Glutathione-S-Trfase_C-like"/>
</dbReference>
<dbReference type="InterPro" id="IPR036282">
    <property type="entry name" value="Glutathione-S-Trfase_C_sf"/>
</dbReference>
<dbReference type="Gene3D" id="3.40.30.10">
    <property type="entry name" value="Glutaredoxin"/>
    <property type="match status" value="1"/>
</dbReference>
<dbReference type="PANTHER" id="PTHR32419:SF6">
    <property type="entry name" value="GLUTATHIONE S-TRANSFERASE OMEGA-LIKE 1-RELATED"/>
    <property type="match status" value="1"/>
</dbReference>
<dbReference type="CDD" id="cd03190">
    <property type="entry name" value="GST_C_Omega_like"/>
    <property type="match status" value="1"/>
</dbReference>
<dbReference type="InterPro" id="IPR047047">
    <property type="entry name" value="GST_Omega-like_C"/>
</dbReference>
<name>A0A6C1EE76_SACPS</name>
<dbReference type="InterPro" id="IPR036249">
    <property type="entry name" value="Thioredoxin-like_sf"/>
</dbReference>
<dbReference type="GO" id="GO:0004364">
    <property type="term" value="F:glutathione transferase activity"/>
    <property type="evidence" value="ECO:0007669"/>
    <property type="project" value="InterPro"/>
</dbReference>
<keyword evidence="6" id="KW-1185">Reference proteome</keyword>
<evidence type="ECO:0000313" key="6">
    <source>
        <dbReference type="Proteomes" id="UP000501346"/>
    </source>
</evidence>
<evidence type="ECO:0000256" key="1">
    <source>
        <dbReference type="PIRSR" id="PIRSR015753-1"/>
    </source>
</evidence>
<dbReference type="Pfam" id="PF13409">
    <property type="entry name" value="GST_N_2"/>
    <property type="match status" value="1"/>
</dbReference>
<dbReference type="OrthoDB" id="2309723at2759"/>
<feature type="binding site" evidence="2">
    <location>
        <begin position="170"/>
        <end position="171"/>
    </location>
    <ligand>
        <name>glutathione</name>
        <dbReference type="ChEBI" id="CHEBI:57925"/>
    </ligand>
</feature>
<dbReference type="Gene3D" id="1.20.1050.10">
    <property type="match status" value="1"/>
</dbReference>
<accession>A0A6C1EE76</accession>
<evidence type="ECO:0000256" key="2">
    <source>
        <dbReference type="PIRSR" id="PIRSR015753-2"/>
    </source>
</evidence>
<keyword evidence="5" id="KW-0808">Transferase</keyword>
<sequence length="367" mass="42327">MPGKSLCNKKGEFKGLPSIFRETISLEHPIYKPAKGRYWLYVALTCPWAHRTLITRALKGLTSVIGCSVLHWHLDDRGWRFVEAGDGKKTDERNWFDVAGGITSTGLNNITPAAGVSNGAHRLLTDGTDEPHYGYKRLSDLYFKSKPDYDARFSVPVLWDLKTRTIVNNESSDIIRILNSSAFDEFVEDEPRHLNLLPQSLQPQIEEFNSWVYENINTGVYKAGFAESAEAYEKEVANLFHYLDKLETLLREKYARLEAEYGQSNKDKILARYFVVGDRLTEADVRLYPTIVRFDVVYHQHFKCNFATIRGGYPHIHKWLRNMYWRHTAFQRTTDFNHIKLGYTRSQLRINPLGITPLGPKPDIIPL</sequence>
<feature type="domain" description="GST C-terminal" evidence="4">
    <location>
        <begin position="198"/>
        <end position="343"/>
    </location>
</feature>
<evidence type="ECO:0000256" key="3">
    <source>
        <dbReference type="PIRSR" id="PIRSR015753-3"/>
    </source>
</evidence>
<dbReference type="GO" id="GO:0005737">
    <property type="term" value="C:cytoplasm"/>
    <property type="evidence" value="ECO:0007669"/>
    <property type="project" value="TreeGrafter"/>
</dbReference>
<dbReference type="InterPro" id="IPR004045">
    <property type="entry name" value="Glutathione_S-Trfase_N"/>
</dbReference>